<dbReference type="Proteomes" id="UP000504638">
    <property type="component" value="Unplaced"/>
</dbReference>
<evidence type="ECO:0000313" key="13">
    <source>
        <dbReference type="RefSeq" id="XP_033532707.1"/>
    </source>
</evidence>
<dbReference type="UniPathway" id="UPA00143"/>
<dbReference type="GO" id="GO:0051301">
    <property type="term" value="P:cell division"/>
    <property type="evidence" value="ECO:0007669"/>
    <property type="project" value="UniProtKB-KW"/>
</dbReference>
<name>A0A6G1FZH4_9PEZI</name>
<dbReference type="GO" id="GO:0031145">
    <property type="term" value="P:anaphase-promoting complex-dependent catabolic process"/>
    <property type="evidence" value="ECO:0007669"/>
    <property type="project" value="TreeGrafter"/>
</dbReference>
<organism evidence="11">
    <name type="scientific">Eremomyces bilateralis CBS 781.70</name>
    <dbReference type="NCBI Taxonomy" id="1392243"/>
    <lineage>
        <taxon>Eukaryota</taxon>
        <taxon>Fungi</taxon>
        <taxon>Dikarya</taxon>
        <taxon>Ascomycota</taxon>
        <taxon>Pezizomycotina</taxon>
        <taxon>Dothideomycetes</taxon>
        <taxon>Dothideomycetes incertae sedis</taxon>
        <taxon>Eremomycetales</taxon>
        <taxon>Eremomycetaceae</taxon>
        <taxon>Eremomyces</taxon>
    </lineage>
</organism>
<evidence type="ECO:0000259" key="10">
    <source>
        <dbReference type="Pfam" id="PF12862"/>
    </source>
</evidence>
<protein>
    <recommendedName>
        <fullName evidence="2">Anaphase-promoting complex subunit 5</fullName>
    </recommendedName>
    <alternativeName>
        <fullName evidence="7">Cyclosome subunit 5</fullName>
    </alternativeName>
</protein>
<dbReference type="InterPro" id="IPR011990">
    <property type="entry name" value="TPR-like_helical_dom_sf"/>
</dbReference>
<evidence type="ECO:0000256" key="4">
    <source>
        <dbReference type="ARBA" id="ARBA00022776"/>
    </source>
</evidence>
<comment type="function">
    <text evidence="8">Component of the anaphase promoting complex/cyclosome (APC/C), a cell cycle-regulated E3 ubiquitin ligase that controls progression through mitosis and the G1 phase of the cell cycle. The APC/C complex acts by mediating ubiquitination and subsequent degradation of target proteins: it mainly mediates the formation of 'Lys-11'-linked polyubiquitin chains and, to a lower extent, the formation of 'Lys-48'- and 'Lys-63'-linked polyubiquitin chains. The APC/C complex catalyzes assembly of branched 'Lys-11'-/'Lys-48'-linked branched ubiquitin chains on target proteins.</text>
</comment>
<evidence type="ECO:0000256" key="6">
    <source>
        <dbReference type="ARBA" id="ARBA00023306"/>
    </source>
</evidence>
<evidence type="ECO:0000256" key="5">
    <source>
        <dbReference type="ARBA" id="ARBA00022786"/>
    </source>
</evidence>
<evidence type="ECO:0000256" key="7">
    <source>
        <dbReference type="ARBA" id="ARBA00031069"/>
    </source>
</evidence>
<dbReference type="AlphaFoldDB" id="A0A6G1FZH4"/>
<keyword evidence="9" id="KW-0732">Signal</keyword>
<dbReference type="RefSeq" id="XP_033532707.1">
    <property type="nucleotide sequence ID" value="XM_033683241.1"/>
</dbReference>
<dbReference type="GO" id="GO:0070979">
    <property type="term" value="P:protein K11-linked ubiquitination"/>
    <property type="evidence" value="ECO:0007669"/>
    <property type="project" value="TreeGrafter"/>
</dbReference>
<evidence type="ECO:0000256" key="1">
    <source>
        <dbReference type="ARBA" id="ARBA00007450"/>
    </source>
</evidence>
<reference evidence="13" key="3">
    <citation type="submission" date="2025-04" db="UniProtKB">
        <authorList>
            <consortium name="RefSeq"/>
        </authorList>
    </citation>
    <scope>IDENTIFICATION</scope>
    <source>
        <strain evidence="13">CBS 781.70</strain>
    </source>
</reference>
<keyword evidence="5" id="KW-0833">Ubl conjugation pathway</keyword>
<dbReference type="PANTHER" id="PTHR12830">
    <property type="entry name" value="ANAPHASE-PROMOTING COMPLEX SUBUNIT 5"/>
    <property type="match status" value="1"/>
</dbReference>
<evidence type="ECO:0000256" key="9">
    <source>
        <dbReference type="SAM" id="SignalP"/>
    </source>
</evidence>
<reference evidence="13" key="2">
    <citation type="submission" date="2020-04" db="EMBL/GenBank/DDBJ databases">
        <authorList>
            <consortium name="NCBI Genome Project"/>
        </authorList>
    </citation>
    <scope>NUCLEOTIDE SEQUENCE</scope>
    <source>
        <strain evidence="13">CBS 781.70</strain>
    </source>
</reference>
<keyword evidence="12" id="KW-1185">Reference proteome</keyword>
<proteinExistence type="inferred from homology"/>
<feature type="domain" description="Anaphase-promoting complex subunit 5" evidence="10">
    <location>
        <begin position="269"/>
        <end position="358"/>
    </location>
</feature>
<comment type="similarity">
    <text evidence="1">Belongs to the APC5 family.</text>
</comment>
<dbReference type="PANTHER" id="PTHR12830:SF9">
    <property type="entry name" value="ANAPHASE-PROMOTING COMPLEX SUBUNIT 5"/>
    <property type="match status" value="1"/>
</dbReference>
<dbReference type="SUPFAM" id="SSF48452">
    <property type="entry name" value="TPR-like"/>
    <property type="match status" value="1"/>
</dbReference>
<evidence type="ECO:0000256" key="8">
    <source>
        <dbReference type="ARBA" id="ARBA00045696"/>
    </source>
</evidence>
<dbReference type="GO" id="GO:0005680">
    <property type="term" value="C:anaphase-promoting complex"/>
    <property type="evidence" value="ECO:0007669"/>
    <property type="project" value="InterPro"/>
</dbReference>
<dbReference type="GeneID" id="54423811"/>
<sequence length="777" mass="87504">MSRYLTAPKVSLLALIVLYCEGVVPHEGVVSVLAFIADHIVPLSPRSSEDIDDALNHNFWLNVSDFEEKFGQEASIKPGRSVYDLFLAKIWHLDSLNALHEFFESLPQLVAKTREAQLLDAEAGIIMPTPAVVLSRASPMGQFVRRCRIEFTRLQFNDTMKLWTAFLKYKQPSEASWRRRNPGAFALSFDANLKDLNLRKGDALFEVAYGSLMDEGESEQLAMSTEDVERLLEFQLYKVQRMGIRVPQAMKKRFREMIGPAVTVPSVSHFVKFFDAWRAGDYTASFDNLHRYFDYTMQSRDKTNYQYALLHMAILHADFGCFSEALATMNEAIATARENQDITCLNYSLSWLNHFNKAYPQEMKGGSYSKLLSSEKEALAFLKSKARENRLWDILSSTLLSEAKLMLSNGESMSRALEFVYQASHLNLTYNIRSNVGAQLLMQSSTYGRLGAGPVSNEYCEMILSCYNTVVPMEEILRSICRKAFSFARCGLFDKAFATLHDVDPAVHRTLKFHQYLLSYTGLLKLRRALKRMDLIAAEHLLKQLKAGAASDPEIRFQITISEIDYLVRISSFSDAFNLIEDVADGFKDASADIYQRIHILVTKANLFAKCGKPERGFSLAMRAASTAHRAKVLPSMWEAVATLSNILNHLSEFDAARQLLEAIIPQAIEGNDCTISGQLNTVLADAFMGLAGKGDGVQRSQCMTKAELYLTRAQDYFSTVEDVQGQCETIYKQAMIARTRGDQGLADNWASRYVATTKHYEQLVMEDQTPEATAAS</sequence>
<reference evidence="11 13" key="1">
    <citation type="submission" date="2020-01" db="EMBL/GenBank/DDBJ databases">
        <authorList>
            <consortium name="DOE Joint Genome Institute"/>
            <person name="Haridas S."/>
            <person name="Albert R."/>
            <person name="Binder M."/>
            <person name="Bloem J."/>
            <person name="Labutti K."/>
            <person name="Salamov A."/>
            <person name="Andreopoulos B."/>
            <person name="Baker S.E."/>
            <person name="Barry K."/>
            <person name="Bills G."/>
            <person name="Bluhm B.H."/>
            <person name="Cannon C."/>
            <person name="Castanera R."/>
            <person name="Culley D.E."/>
            <person name="Daum C."/>
            <person name="Ezra D."/>
            <person name="Gonzalez J.B."/>
            <person name="Henrissat B."/>
            <person name="Kuo A."/>
            <person name="Liang C."/>
            <person name="Lipzen A."/>
            <person name="Lutzoni F."/>
            <person name="Magnuson J."/>
            <person name="Mondo S."/>
            <person name="Nolan M."/>
            <person name="Ohm R."/>
            <person name="Pangilinan J."/>
            <person name="Park H.-J."/>
            <person name="Ramirez L."/>
            <person name="Alfaro M."/>
            <person name="Sun H."/>
            <person name="Tritt A."/>
            <person name="Yoshinaga Y."/>
            <person name="Zwiers L.-H."/>
            <person name="Turgeon B.G."/>
            <person name="Goodwin S.B."/>
            <person name="Spatafora J.W."/>
            <person name="Crous P.W."/>
            <person name="Grigoriev I.V."/>
        </authorList>
    </citation>
    <scope>NUCLEOTIDE SEQUENCE</scope>
    <source>
        <strain evidence="11 13">CBS 781.70</strain>
    </source>
</reference>
<dbReference type="EMBL" id="ML975163">
    <property type="protein sequence ID" value="KAF1811076.1"/>
    <property type="molecule type" value="Genomic_DNA"/>
</dbReference>
<evidence type="ECO:0000313" key="11">
    <source>
        <dbReference type="EMBL" id="KAF1811076.1"/>
    </source>
</evidence>
<keyword evidence="3" id="KW-0132">Cell division</keyword>
<evidence type="ECO:0000313" key="12">
    <source>
        <dbReference type="Proteomes" id="UP000504638"/>
    </source>
</evidence>
<gene>
    <name evidence="11 13" type="ORF">P152DRAFT_76715</name>
</gene>
<dbReference type="GO" id="GO:0045842">
    <property type="term" value="P:positive regulation of mitotic metaphase/anaphase transition"/>
    <property type="evidence" value="ECO:0007669"/>
    <property type="project" value="TreeGrafter"/>
</dbReference>
<dbReference type="InterPro" id="IPR026000">
    <property type="entry name" value="Apc5_dom"/>
</dbReference>
<dbReference type="OrthoDB" id="2504561at2759"/>
<dbReference type="InterPro" id="IPR037679">
    <property type="entry name" value="Apc5"/>
</dbReference>
<evidence type="ECO:0000256" key="2">
    <source>
        <dbReference type="ARBA" id="ARBA00016066"/>
    </source>
</evidence>
<feature type="chain" id="PRO_5044631727" description="Anaphase-promoting complex subunit 5" evidence="9">
    <location>
        <begin position="23"/>
        <end position="777"/>
    </location>
</feature>
<keyword evidence="6" id="KW-0131">Cell cycle</keyword>
<evidence type="ECO:0000256" key="3">
    <source>
        <dbReference type="ARBA" id="ARBA00022618"/>
    </source>
</evidence>
<feature type="signal peptide" evidence="9">
    <location>
        <begin position="1"/>
        <end position="22"/>
    </location>
</feature>
<keyword evidence="4" id="KW-0498">Mitosis</keyword>
<accession>A0A6G1FZH4</accession>
<dbReference type="Pfam" id="PF12862">
    <property type="entry name" value="ANAPC5"/>
    <property type="match status" value="1"/>
</dbReference>